<dbReference type="PANTHER" id="PTHR42044">
    <property type="entry name" value="DUF676 DOMAIN-CONTAINING PROTEIN-RELATED"/>
    <property type="match status" value="1"/>
</dbReference>
<sequence length="422" mass="46874">MGSSYNPNIPVNGNPFLDIPSDMDSGPFRWLWEDICSVPRLAKLIPRIILPLGPFLSGKLDELYPSPTNIRDLTLQILLIANQALLIFSFPICMLVLGALPFVAHAAFYTAFAIVTSIVVRLLNGPSSRRSLIGVPKTRAPVNADSELWFFINGIATGLHWHQSNLDVLAETFGREIVGIHNPTKGIILDLVECLIQRDLDYKTVAIRQGRAQLRGALAAPTTKKVVLIAHSQGGIIAASIIDWLFGELSYAQMRKLEVYTFGNAARQFRNPPVLEGLRLHAHDHDHDQDYDHEERTCTRNTQQPRRQIQGERVLQYIEHYANTQDFVANIGVLQFTTPVAAYSSGSLFSGVVFIRQGSGHLFNMHYLDPMFGKGASFMKSIVKAPEEGGVEDVPLKPVGELSRLYQYRNGDSPGISATFLK</sequence>
<dbReference type="InterPro" id="IPR029058">
    <property type="entry name" value="AB_hydrolase_fold"/>
</dbReference>
<organism evidence="2 3">
    <name type="scientific">Aspergillus cavernicola</name>
    <dbReference type="NCBI Taxonomy" id="176166"/>
    <lineage>
        <taxon>Eukaryota</taxon>
        <taxon>Fungi</taxon>
        <taxon>Dikarya</taxon>
        <taxon>Ascomycota</taxon>
        <taxon>Pezizomycotina</taxon>
        <taxon>Eurotiomycetes</taxon>
        <taxon>Eurotiomycetidae</taxon>
        <taxon>Eurotiales</taxon>
        <taxon>Aspergillaceae</taxon>
        <taxon>Aspergillus</taxon>
        <taxon>Aspergillus subgen. Nidulantes</taxon>
    </lineage>
</organism>
<proteinExistence type="predicted"/>
<keyword evidence="1" id="KW-1133">Transmembrane helix</keyword>
<keyword evidence="3" id="KW-1185">Reference proteome</keyword>
<keyword evidence="1" id="KW-0472">Membrane</keyword>
<keyword evidence="1" id="KW-0812">Transmembrane</keyword>
<feature type="transmembrane region" description="Helical" evidence="1">
    <location>
        <begin position="106"/>
        <end position="123"/>
    </location>
</feature>
<evidence type="ECO:0000256" key="1">
    <source>
        <dbReference type="SAM" id="Phobius"/>
    </source>
</evidence>
<dbReference type="SUPFAM" id="SSF53474">
    <property type="entry name" value="alpha/beta-Hydrolases"/>
    <property type="match status" value="1"/>
</dbReference>
<evidence type="ECO:0000313" key="2">
    <source>
        <dbReference type="EMBL" id="KAL2826653.1"/>
    </source>
</evidence>
<protein>
    <submittedName>
        <fullName evidence="2">Uncharacterized protein</fullName>
    </submittedName>
</protein>
<feature type="transmembrane region" description="Helical" evidence="1">
    <location>
        <begin position="77"/>
        <end position="100"/>
    </location>
</feature>
<gene>
    <name evidence="2" type="ORF">BDW59DRAFT_179368</name>
</gene>
<comment type="caution">
    <text evidence="2">The sequence shown here is derived from an EMBL/GenBank/DDBJ whole genome shotgun (WGS) entry which is preliminary data.</text>
</comment>
<dbReference type="EMBL" id="JBFXLS010000029">
    <property type="protein sequence ID" value="KAL2826653.1"/>
    <property type="molecule type" value="Genomic_DNA"/>
</dbReference>
<evidence type="ECO:0000313" key="3">
    <source>
        <dbReference type="Proteomes" id="UP001610335"/>
    </source>
</evidence>
<reference evidence="2 3" key="1">
    <citation type="submission" date="2024-07" db="EMBL/GenBank/DDBJ databases">
        <title>Section-level genome sequencing and comparative genomics of Aspergillus sections Usti and Cavernicolus.</title>
        <authorList>
            <consortium name="Lawrence Berkeley National Laboratory"/>
            <person name="Nybo J.L."/>
            <person name="Vesth T.C."/>
            <person name="Theobald S."/>
            <person name="Frisvad J.C."/>
            <person name="Larsen T.O."/>
            <person name="Kjaerboelling I."/>
            <person name="Rothschild-Mancinelli K."/>
            <person name="Lyhne E.K."/>
            <person name="Kogle M.E."/>
            <person name="Barry K."/>
            <person name="Clum A."/>
            <person name="Na H."/>
            <person name="Ledsgaard L."/>
            <person name="Lin J."/>
            <person name="Lipzen A."/>
            <person name="Kuo A."/>
            <person name="Riley R."/>
            <person name="Mondo S."/>
            <person name="LaButti K."/>
            <person name="Haridas S."/>
            <person name="Pangalinan J."/>
            <person name="Salamov A.A."/>
            <person name="Simmons B.A."/>
            <person name="Magnuson J.K."/>
            <person name="Chen J."/>
            <person name="Drula E."/>
            <person name="Henrissat B."/>
            <person name="Wiebenga A."/>
            <person name="Lubbers R.J."/>
            <person name="Gomes A.C."/>
            <person name="Makela M.R."/>
            <person name="Stajich J."/>
            <person name="Grigoriev I.V."/>
            <person name="Mortensen U.H."/>
            <person name="De vries R.P."/>
            <person name="Baker S.E."/>
            <person name="Andersen M.R."/>
        </authorList>
    </citation>
    <scope>NUCLEOTIDE SEQUENCE [LARGE SCALE GENOMIC DNA]</scope>
    <source>
        <strain evidence="2 3">CBS 600.67</strain>
    </source>
</reference>
<name>A0ABR4IFY8_9EURO</name>
<accession>A0ABR4IFY8</accession>
<dbReference type="PANTHER" id="PTHR42044:SF2">
    <property type="entry name" value="DUF676 DOMAIN-CONTAINING PROTEIN"/>
    <property type="match status" value="1"/>
</dbReference>
<dbReference type="Proteomes" id="UP001610335">
    <property type="component" value="Unassembled WGS sequence"/>
</dbReference>